<proteinExistence type="predicted"/>
<dbReference type="Proteomes" id="UP001596258">
    <property type="component" value="Unassembled WGS sequence"/>
</dbReference>
<evidence type="ECO:0008006" key="5">
    <source>
        <dbReference type="Google" id="ProtNLM"/>
    </source>
</evidence>
<feature type="signal peptide" evidence="2">
    <location>
        <begin position="1"/>
        <end position="22"/>
    </location>
</feature>
<feature type="compositionally biased region" description="Polar residues" evidence="1">
    <location>
        <begin position="53"/>
        <end position="73"/>
    </location>
</feature>
<protein>
    <recommendedName>
        <fullName evidence="5">DUF4352 domain-containing protein</fullName>
    </recommendedName>
</protein>
<name>A0ABW1U761_9LACO</name>
<dbReference type="PROSITE" id="PS51257">
    <property type="entry name" value="PROKAR_LIPOPROTEIN"/>
    <property type="match status" value="1"/>
</dbReference>
<evidence type="ECO:0000313" key="3">
    <source>
        <dbReference type="EMBL" id="MFC6289362.1"/>
    </source>
</evidence>
<keyword evidence="4" id="KW-1185">Reference proteome</keyword>
<dbReference type="RefSeq" id="WP_125577236.1">
    <property type="nucleotide sequence ID" value="NZ_JBHSSO010000012.1"/>
</dbReference>
<comment type="caution">
    <text evidence="3">The sequence shown here is derived from an EMBL/GenBank/DDBJ whole genome shotgun (WGS) entry which is preliminary data.</text>
</comment>
<feature type="chain" id="PRO_5046872125" description="DUF4352 domain-containing protein" evidence="2">
    <location>
        <begin position="23"/>
        <end position="249"/>
    </location>
</feature>
<reference evidence="4" key="1">
    <citation type="journal article" date="2019" name="Int. J. Syst. Evol. Microbiol.">
        <title>The Global Catalogue of Microorganisms (GCM) 10K type strain sequencing project: providing services to taxonomists for standard genome sequencing and annotation.</title>
        <authorList>
            <consortium name="The Broad Institute Genomics Platform"/>
            <consortium name="The Broad Institute Genome Sequencing Center for Infectious Disease"/>
            <person name="Wu L."/>
            <person name="Ma J."/>
        </authorList>
    </citation>
    <scope>NUCLEOTIDE SEQUENCE [LARGE SCALE GENOMIC DNA]</scope>
    <source>
        <strain evidence="4">CCM 8893</strain>
    </source>
</reference>
<keyword evidence="2" id="KW-0732">Signal</keyword>
<sequence>MRLHSSLALLGLSLLVFGLAGCQSNADQSTASFKNHSEKSSSYSAPKPDAAVTGSSSTKKEAQTYQPQTAQTKSAHYVKSGKLKTTGQYTYDKVGTKLQLDQVTHPQTTIKSGPLTYKVTTVRVIKNTAKTAAAKRMAAQALNLASIKSPYYTIQLKFTITNRGKRDVTTDGIKTLRLSKSRQLNSAGQLSDASAGKTIPAHGHLTTFATGLASEKRQPTFKTVKVAFAAAYADSKQVVAPTGWLKLTL</sequence>
<organism evidence="3 4">
    <name type="scientific">Levilactobacillus angrenensis</name>
    <dbReference type="NCBI Taxonomy" id="2486020"/>
    <lineage>
        <taxon>Bacteria</taxon>
        <taxon>Bacillati</taxon>
        <taxon>Bacillota</taxon>
        <taxon>Bacilli</taxon>
        <taxon>Lactobacillales</taxon>
        <taxon>Lactobacillaceae</taxon>
        <taxon>Levilactobacillus</taxon>
    </lineage>
</organism>
<evidence type="ECO:0000313" key="4">
    <source>
        <dbReference type="Proteomes" id="UP001596258"/>
    </source>
</evidence>
<feature type="compositionally biased region" description="Polar residues" evidence="1">
    <location>
        <begin position="33"/>
        <end position="44"/>
    </location>
</feature>
<evidence type="ECO:0000256" key="2">
    <source>
        <dbReference type="SAM" id="SignalP"/>
    </source>
</evidence>
<feature type="region of interest" description="Disordered" evidence="1">
    <location>
        <begin position="33"/>
        <end position="73"/>
    </location>
</feature>
<evidence type="ECO:0000256" key="1">
    <source>
        <dbReference type="SAM" id="MobiDB-lite"/>
    </source>
</evidence>
<gene>
    <name evidence="3" type="ORF">ACFP1M_03990</name>
</gene>
<accession>A0ABW1U761</accession>
<dbReference type="EMBL" id="JBHSSO010000012">
    <property type="protein sequence ID" value="MFC6289362.1"/>
    <property type="molecule type" value="Genomic_DNA"/>
</dbReference>